<dbReference type="PANTHER" id="PTHR46982">
    <property type="entry name" value="CITRATE/OXOGLUTARATE CARRIER PROTEIN"/>
    <property type="match status" value="1"/>
</dbReference>
<dbReference type="PANTHER" id="PTHR46982:SF1">
    <property type="entry name" value="CITRATE_OXOGLUTARATE CARRIER PROTEIN"/>
    <property type="match status" value="1"/>
</dbReference>
<feature type="domain" description="PTM1-like N-terminal" evidence="9">
    <location>
        <begin position="352"/>
        <end position="515"/>
    </location>
</feature>
<feature type="compositionally biased region" description="Polar residues" evidence="6">
    <location>
        <begin position="299"/>
        <end position="308"/>
    </location>
</feature>
<evidence type="ECO:0000256" key="6">
    <source>
        <dbReference type="SAM" id="MobiDB-lite"/>
    </source>
</evidence>
<feature type="transmembrane region" description="Helical" evidence="7">
    <location>
        <begin position="563"/>
        <end position="584"/>
    </location>
</feature>
<dbReference type="Pfam" id="PF06814">
    <property type="entry name" value="GOST_TM"/>
    <property type="match status" value="1"/>
</dbReference>
<feature type="compositionally biased region" description="Basic and acidic residues" evidence="6">
    <location>
        <begin position="815"/>
        <end position="826"/>
    </location>
</feature>
<evidence type="ECO:0000256" key="4">
    <source>
        <dbReference type="ARBA" id="ARBA00023136"/>
    </source>
</evidence>
<dbReference type="SUPFAM" id="SSF103506">
    <property type="entry name" value="Mitochondrial carrier"/>
    <property type="match status" value="1"/>
</dbReference>
<feature type="transmembrane region" description="Helical" evidence="7">
    <location>
        <begin position="637"/>
        <end position="660"/>
    </location>
</feature>
<dbReference type="GO" id="GO:0006843">
    <property type="term" value="P:mitochondrial citrate transmembrane transport"/>
    <property type="evidence" value="ECO:0007669"/>
    <property type="project" value="TreeGrafter"/>
</dbReference>
<dbReference type="InterPro" id="IPR023395">
    <property type="entry name" value="MCP_dom_sf"/>
</dbReference>
<feature type="domain" description="GOST seven transmembrane" evidence="8">
    <location>
        <begin position="527"/>
        <end position="778"/>
    </location>
</feature>
<gene>
    <name evidence="10" type="ORF">PCASD_11113</name>
</gene>
<feature type="region of interest" description="Disordered" evidence="6">
    <location>
        <begin position="299"/>
        <end position="319"/>
    </location>
</feature>
<feature type="region of interest" description="Disordered" evidence="6">
    <location>
        <begin position="803"/>
        <end position="885"/>
    </location>
</feature>
<evidence type="ECO:0000313" key="10">
    <source>
        <dbReference type="EMBL" id="PLW22736.1"/>
    </source>
</evidence>
<keyword evidence="4 5" id="KW-0472">Membrane</keyword>
<dbReference type="InterPro" id="IPR053938">
    <property type="entry name" value="PTM1-like_N"/>
</dbReference>
<feature type="transmembrane region" description="Helical" evidence="7">
    <location>
        <begin position="666"/>
        <end position="690"/>
    </location>
</feature>
<sequence length="885" mass="97540">MAPAAAAPALKPGEKRRVNWSNVAVGGIMNMFEVTTLGQPLEVIKTQMASNRSQSMVNALKTVWSRGGPLGFYQGLIPWAWIEASTKGAVLLFTAAEIETVAVSNGISPAVAGLLGGMGGGISQAYATMGFCTCMKTAEITRHKQASAGIKPPSTMALFLEMYKKDGIKGINKGVNAVAVRQCTNWGSRMGFARLAEEQIRVLRGKTDGQRLSAMDKIMSSSVGGALACWNQPIEVVRVEMQSMAKQAPGGTRPAKLTVFNTLAYVYRVTVLHSGGGGRDVLLEVTGGLVVAGLQRQTVNGQQQSTAPSNSDSDSNHSDDSMNTIPALILILLAISQATAYQVLISDTDDLRQVCSGMWQKFAKSRDPYIEIIFGPASSGQLALVVYEWEDAKWLGINPSNKQAENSWQEDRVYVCTLDAIVQSLCTQAQLGEFIVSPLPSGVKRDSLNIWTQRVKLEAKPIPSDTGTPMGSGPFRYNVTKTGYYCVGAVPLTAGLPSSSNATFSTYTGVVAFENVFKGNLPAGEYPKVAFYGFVALIYLLVGILWGYNCYQHRTEILPVQHYISGSIVFLIVELTTVFGYYKYLNDFGNPSMTRALLVLVSILSAARNALSFFMLLIVSLGYSIVKDSLGPVMWRVRILAIAHFIFGVVYAIGMAIFPFETAGLWIFFMVFPLASTLTAFMMWIMAALAHTIQDLEARKQTFKTQMFVRLHRILIGAAIVIVIFFFVSSVSFSNRLEQDFAPDTWRTRWFLLDGWLSLLYMVCFVSISYLWRPTERNRYLAMSDELAQDEEAADEYDVQATERDGALGEDDDGGKEWVPEGDGRDAVPLQLRRVGEEHVVFDIGEDDDDDQEDLHKSKDQFNRNDLEHRPLRRSTSTERPPDYQ</sequence>
<evidence type="ECO:0000259" key="9">
    <source>
        <dbReference type="Pfam" id="PF21902"/>
    </source>
</evidence>
<dbReference type="GO" id="GO:0005371">
    <property type="term" value="F:tricarboxylate secondary active transmembrane transporter activity"/>
    <property type="evidence" value="ECO:0007669"/>
    <property type="project" value="TreeGrafter"/>
</dbReference>
<dbReference type="PROSITE" id="PS50920">
    <property type="entry name" value="SOLCAR"/>
    <property type="match status" value="1"/>
</dbReference>
<dbReference type="Proteomes" id="UP000235392">
    <property type="component" value="Unassembled WGS sequence"/>
</dbReference>
<accession>A0A2N5TB96</accession>
<dbReference type="Pfam" id="PF00153">
    <property type="entry name" value="Mito_carr"/>
    <property type="match status" value="1"/>
</dbReference>
<dbReference type="GO" id="GO:0015742">
    <property type="term" value="P:alpha-ketoglutarate transport"/>
    <property type="evidence" value="ECO:0007669"/>
    <property type="project" value="TreeGrafter"/>
</dbReference>
<keyword evidence="2 5" id="KW-0812">Transmembrane</keyword>
<dbReference type="InterPro" id="IPR053017">
    <property type="entry name" value="Mito_Cit/Oxoglu_Carrier"/>
</dbReference>
<dbReference type="Gene3D" id="1.50.40.10">
    <property type="entry name" value="Mitochondrial carrier domain"/>
    <property type="match status" value="1"/>
</dbReference>
<comment type="subcellular location">
    <subcellularLocation>
        <location evidence="1">Membrane</location>
        <topology evidence="1">Multi-pass membrane protein</topology>
    </subcellularLocation>
</comment>
<protein>
    <submittedName>
        <fullName evidence="10">Uncharacterized protein</fullName>
    </submittedName>
</protein>
<feature type="transmembrane region" description="Helical" evidence="7">
    <location>
        <begin position="529"/>
        <end position="551"/>
    </location>
</feature>
<name>A0A2N5TB96_9BASI</name>
<feature type="compositionally biased region" description="Acidic residues" evidence="6">
    <location>
        <begin position="844"/>
        <end position="853"/>
    </location>
</feature>
<feature type="transmembrane region" description="Helical" evidence="7">
    <location>
        <begin position="711"/>
        <end position="730"/>
    </location>
</feature>
<evidence type="ECO:0000256" key="5">
    <source>
        <dbReference type="PROSITE-ProRule" id="PRU00282"/>
    </source>
</evidence>
<evidence type="ECO:0000256" key="2">
    <source>
        <dbReference type="ARBA" id="ARBA00022692"/>
    </source>
</evidence>
<proteinExistence type="predicted"/>
<feature type="compositionally biased region" description="Basic and acidic residues" evidence="6">
    <location>
        <begin position="854"/>
        <end position="885"/>
    </location>
</feature>
<dbReference type="InterPro" id="IPR018108">
    <property type="entry name" value="MCP_transmembrane"/>
</dbReference>
<reference evidence="10 11" key="1">
    <citation type="submission" date="2017-11" db="EMBL/GenBank/DDBJ databases">
        <title>De novo assembly and phasing of dikaryotic genomes from two isolates of Puccinia coronata f. sp. avenae, the causal agent of oat crown rust.</title>
        <authorList>
            <person name="Miller M.E."/>
            <person name="Zhang Y."/>
            <person name="Omidvar V."/>
            <person name="Sperschneider J."/>
            <person name="Schwessinger B."/>
            <person name="Raley C."/>
            <person name="Palmer J.M."/>
            <person name="Garnica D."/>
            <person name="Upadhyaya N."/>
            <person name="Rathjen J."/>
            <person name="Taylor J.M."/>
            <person name="Park R.F."/>
            <person name="Dodds P.N."/>
            <person name="Hirsch C.D."/>
            <person name="Kianian S.F."/>
            <person name="Figueroa M."/>
        </authorList>
    </citation>
    <scope>NUCLEOTIDE SEQUENCE [LARGE SCALE GENOMIC DNA]</scope>
    <source>
        <strain evidence="10">12SD80</strain>
    </source>
</reference>
<organism evidence="10 11">
    <name type="scientific">Puccinia coronata f. sp. avenae</name>
    <dbReference type="NCBI Taxonomy" id="200324"/>
    <lineage>
        <taxon>Eukaryota</taxon>
        <taxon>Fungi</taxon>
        <taxon>Dikarya</taxon>
        <taxon>Basidiomycota</taxon>
        <taxon>Pucciniomycotina</taxon>
        <taxon>Pucciniomycetes</taxon>
        <taxon>Pucciniales</taxon>
        <taxon>Pucciniaceae</taxon>
        <taxon>Puccinia</taxon>
    </lineage>
</organism>
<dbReference type="EMBL" id="PGCI01000654">
    <property type="protein sequence ID" value="PLW22736.1"/>
    <property type="molecule type" value="Genomic_DNA"/>
</dbReference>
<dbReference type="AlphaFoldDB" id="A0A2N5TB96"/>
<evidence type="ECO:0000256" key="3">
    <source>
        <dbReference type="ARBA" id="ARBA00022989"/>
    </source>
</evidence>
<evidence type="ECO:0000256" key="1">
    <source>
        <dbReference type="ARBA" id="ARBA00004141"/>
    </source>
</evidence>
<dbReference type="Pfam" id="PF21902">
    <property type="entry name" value="PTM1-like_N"/>
    <property type="match status" value="1"/>
</dbReference>
<feature type="repeat" description="Solcar" evidence="5">
    <location>
        <begin position="18"/>
        <end position="101"/>
    </location>
</feature>
<evidence type="ECO:0000313" key="11">
    <source>
        <dbReference type="Proteomes" id="UP000235392"/>
    </source>
</evidence>
<comment type="caution">
    <text evidence="10">The sequence shown here is derived from an EMBL/GenBank/DDBJ whole genome shotgun (WGS) entry which is preliminary data.</text>
</comment>
<keyword evidence="3 7" id="KW-1133">Transmembrane helix</keyword>
<dbReference type="GO" id="GO:0005739">
    <property type="term" value="C:mitochondrion"/>
    <property type="evidence" value="ECO:0007669"/>
    <property type="project" value="TreeGrafter"/>
</dbReference>
<feature type="transmembrane region" description="Helical" evidence="7">
    <location>
        <begin position="596"/>
        <end position="625"/>
    </location>
</feature>
<dbReference type="GO" id="GO:0016020">
    <property type="term" value="C:membrane"/>
    <property type="evidence" value="ECO:0007669"/>
    <property type="project" value="UniProtKB-SubCell"/>
</dbReference>
<dbReference type="InterPro" id="IPR053937">
    <property type="entry name" value="GOST_TM"/>
</dbReference>
<evidence type="ECO:0000259" key="8">
    <source>
        <dbReference type="Pfam" id="PF06814"/>
    </source>
</evidence>
<feature type="transmembrane region" description="Helical" evidence="7">
    <location>
        <begin position="750"/>
        <end position="772"/>
    </location>
</feature>
<dbReference type="FunFam" id="1.50.40.10:FF:000078">
    <property type="entry name" value="Mitochondrial DNA replication protein YHM2"/>
    <property type="match status" value="1"/>
</dbReference>
<evidence type="ECO:0000256" key="7">
    <source>
        <dbReference type="SAM" id="Phobius"/>
    </source>
</evidence>